<organism evidence="2 3">
    <name type="scientific">Jimgerdemannia flammicorona</name>
    <dbReference type="NCBI Taxonomy" id="994334"/>
    <lineage>
        <taxon>Eukaryota</taxon>
        <taxon>Fungi</taxon>
        <taxon>Fungi incertae sedis</taxon>
        <taxon>Mucoromycota</taxon>
        <taxon>Mucoromycotina</taxon>
        <taxon>Endogonomycetes</taxon>
        <taxon>Endogonales</taxon>
        <taxon>Endogonaceae</taxon>
        <taxon>Jimgerdemannia</taxon>
    </lineage>
</organism>
<evidence type="ECO:0000313" key="3">
    <source>
        <dbReference type="Proteomes" id="UP000268093"/>
    </source>
</evidence>
<dbReference type="AlphaFoldDB" id="A0A433CYZ1"/>
<sequence length="183" mass="19580">MARNTDSISSHSIPTYKLNQDIQLPSMQILQHIVEEKTKGIYHITQKAPYSVINNAIISWENVNKVCDQIYLALENSKRILELELRQQQIAQAEAAATAGPVSTPAMAAPAAIPALGVMSMDLDAGEAEQDEAEGAPEPVDAEEAAQWQRERIAKLTGAALGIVNWDGEGGGTGSGQGGELLF</sequence>
<dbReference type="EMBL" id="RBNI01010299">
    <property type="protein sequence ID" value="RUP43795.1"/>
    <property type="molecule type" value="Genomic_DNA"/>
</dbReference>
<comment type="caution">
    <text evidence="2">The sequence shown here is derived from an EMBL/GenBank/DDBJ whole genome shotgun (WGS) entry which is preliminary data.</text>
</comment>
<accession>A0A433CYZ1</accession>
<feature type="compositionally biased region" description="Acidic residues" evidence="1">
    <location>
        <begin position="126"/>
        <end position="144"/>
    </location>
</feature>
<dbReference type="Proteomes" id="UP000268093">
    <property type="component" value="Unassembled WGS sequence"/>
</dbReference>
<reference evidence="2 3" key="1">
    <citation type="journal article" date="2018" name="New Phytol.">
        <title>Phylogenomics of Endogonaceae and evolution of mycorrhizas within Mucoromycota.</title>
        <authorList>
            <person name="Chang Y."/>
            <person name="Desiro A."/>
            <person name="Na H."/>
            <person name="Sandor L."/>
            <person name="Lipzen A."/>
            <person name="Clum A."/>
            <person name="Barry K."/>
            <person name="Grigoriev I.V."/>
            <person name="Martin F.M."/>
            <person name="Stajich J.E."/>
            <person name="Smith M.E."/>
            <person name="Bonito G."/>
            <person name="Spatafora J.W."/>
        </authorList>
    </citation>
    <scope>NUCLEOTIDE SEQUENCE [LARGE SCALE GENOMIC DNA]</scope>
    <source>
        <strain evidence="2 3">GMNB39</strain>
    </source>
</reference>
<proteinExistence type="predicted"/>
<name>A0A433CYZ1_9FUNG</name>
<protein>
    <submittedName>
        <fullName evidence="2">Uncharacterized protein</fullName>
    </submittedName>
</protein>
<evidence type="ECO:0000256" key="1">
    <source>
        <dbReference type="SAM" id="MobiDB-lite"/>
    </source>
</evidence>
<keyword evidence="3" id="KW-1185">Reference proteome</keyword>
<evidence type="ECO:0000313" key="2">
    <source>
        <dbReference type="EMBL" id="RUP43795.1"/>
    </source>
</evidence>
<gene>
    <name evidence="2" type="ORF">BC936DRAFT_136714</name>
</gene>
<feature type="region of interest" description="Disordered" evidence="1">
    <location>
        <begin position="126"/>
        <end position="147"/>
    </location>
</feature>